<keyword evidence="1" id="KW-0677">Repeat</keyword>
<dbReference type="FunFam" id="3.40.50.880:FF:000015">
    <property type="entry name" value="Protein DJ-1 homolog C"/>
    <property type="match status" value="1"/>
</dbReference>
<evidence type="ECO:0000256" key="1">
    <source>
        <dbReference type="ARBA" id="ARBA00022737"/>
    </source>
</evidence>
<dbReference type="CDD" id="cd03135">
    <property type="entry name" value="GATase1_DJ-1"/>
    <property type="match status" value="1"/>
</dbReference>
<dbReference type="InterPro" id="IPR006287">
    <property type="entry name" value="DJ-1"/>
</dbReference>
<dbReference type="FunCoup" id="A0A1Z5JE98">
    <property type="interactions" value="110"/>
</dbReference>
<name>A0A1Z5JE98_FISSO</name>
<comment type="caution">
    <text evidence="3">The sequence shown here is derived from an EMBL/GenBank/DDBJ whole genome shotgun (WGS) entry which is preliminary data.</text>
</comment>
<dbReference type="Proteomes" id="UP000198406">
    <property type="component" value="Unassembled WGS sequence"/>
</dbReference>
<accession>A0A1Z5JE98</accession>
<dbReference type="GO" id="GO:0005737">
    <property type="term" value="C:cytoplasm"/>
    <property type="evidence" value="ECO:0007669"/>
    <property type="project" value="TreeGrafter"/>
</dbReference>
<dbReference type="InParanoid" id="A0A1Z5JE98"/>
<dbReference type="InterPro" id="IPR002818">
    <property type="entry name" value="DJ-1/PfpI"/>
</dbReference>
<feature type="domain" description="DJ-1/PfpI" evidence="2">
    <location>
        <begin position="4"/>
        <end position="170"/>
    </location>
</feature>
<gene>
    <name evidence="3" type="ORF">FisN_1Hh130</name>
</gene>
<dbReference type="GO" id="GO:1903189">
    <property type="term" value="P:glyoxal metabolic process"/>
    <property type="evidence" value="ECO:0007669"/>
    <property type="project" value="TreeGrafter"/>
</dbReference>
<keyword evidence="4" id="KW-1185">Reference proteome</keyword>
<evidence type="ECO:0000313" key="4">
    <source>
        <dbReference type="Proteomes" id="UP000198406"/>
    </source>
</evidence>
<dbReference type="PANTHER" id="PTHR48094">
    <property type="entry name" value="PROTEIN/NUCLEIC ACID DEGLYCASE DJ-1-RELATED"/>
    <property type="match status" value="1"/>
</dbReference>
<dbReference type="EMBL" id="BDSP01000050">
    <property type="protein sequence ID" value="GAX12202.1"/>
    <property type="molecule type" value="Genomic_DNA"/>
</dbReference>
<protein>
    <submittedName>
        <fullName evidence="3">4-methyl-5(B-hydroxyethyl)-thiazole monophosphate biosynthesis</fullName>
    </submittedName>
</protein>
<dbReference type="Gene3D" id="3.40.50.880">
    <property type="match status" value="1"/>
</dbReference>
<dbReference type="SUPFAM" id="SSF52317">
    <property type="entry name" value="Class I glutamine amidotransferase-like"/>
    <property type="match status" value="1"/>
</dbReference>
<proteinExistence type="predicted"/>
<dbReference type="AlphaFoldDB" id="A0A1Z5JE98"/>
<dbReference type="PANTHER" id="PTHR48094:SF12">
    <property type="entry name" value="PARKINSON DISEASE PROTEIN 7 HOMOLOG"/>
    <property type="match status" value="1"/>
</dbReference>
<dbReference type="InterPro" id="IPR029062">
    <property type="entry name" value="Class_I_gatase-like"/>
</dbReference>
<dbReference type="NCBIfam" id="TIGR01383">
    <property type="entry name" value="not_thiJ"/>
    <property type="match status" value="1"/>
</dbReference>
<reference evidence="3 4" key="1">
    <citation type="journal article" date="2015" name="Plant Cell">
        <title>Oil accumulation by the oleaginous diatom Fistulifera solaris as revealed by the genome and transcriptome.</title>
        <authorList>
            <person name="Tanaka T."/>
            <person name="Maeda Y."/>
            <person name="Veluchamy A."/>
            <person name="Tanaka M."/>
            <person name="Abida H."/>
            <person name="Marechal E."/>
            <person name="Bowler C."/>
            <person name="Muto M."/>
            <person name="Sunaga Y."/>
            <person name="Tanaka M."/>
            <person name="Yoshino T."/>
            <person name="Taniguchi T."/>
            <person name="Fukuda Y."/>
            <person name="Nemoto M."/>
            <person name="Matsumoto M."/>
            <person name="Wong P.S."/>
            <person name="Aburatani S."/>
            <person name="Fujibuchi W."/>
        </authorList>
    </citation>
    <scope>NUCLEOTIDE SEQUENCE [LARGE SCALE GENOMIC DNA]</scope>
    <source>
        <strain evidence="3 4">JPCC DA0580</strain>
    </source>
</reference>
<dbReference type="OrthoDB" id="543156at2759"/>
<evidence type="ECO:0000313" key="3">
    <source>
        <dbReference type="EMBL" id="GAX12202.1"/>
    </source>
</evidence>
<dbReference type="InterPro" id="IPR050325">
    <property type="entry name" value="Prot/Nucl_acid_deglycase"/>
</dbReference>
<organism evidence="3 4">
    <name type="scientific">Fistulifera solaris</name>
    <name type="common">Oleaginous diatom</name>
    <dbReference type="NCBI Taxonomy" id="1519565"/>
    <lineage>
        <taxon>Eukaryota</taxon>
        <taxon>Sar</taxon>
        <taxon>Stramenopiles</taxon>
        <taxon>Ochrophyta</taxon>
        <taxon>Bacillariophyta</taxon>
        <taxon>Bacillariophyceae</taxon>
        <taxon>Bacillariophycidae</taxon>
        <taxon>Naviculales</taxon>
        <taxon>Naviculaceae</taxon>
        <taxon>Fistulifera</taxon>
    </lineage>
</organism>
<evidence type="ECO:0000259" key="2">
    <source>
        <dbReference type="Pfam" id="PF01965"/>
    </source>
</evidence>
<dbReference type="Pfam" id="PF01965">
    <property type="entry name" value="DJ-1_PfpI"/>
    <property type="match status" value="1"/>
</dbReference>
<sequence>MTTKQVLVPIAHGSEEIETTCITDTLTRFGAKVTTASVNPNGELLCTMSRGIQVQADQVIEDAATRDWDLIVLPGGVAGAEALRDCAPLIELLRKQKSSNKLFGAICAAPAIALATHGLIEEGAAATCYPAPHFQETIPNYSKERVVVTGNMITSQGPGTSIQFALTLGEQLFGKEKRDEIAKQMLVD</sequence>